<evidence type="ECO:0000256" key="6">
    <source>
        <dbReference type="ARBA" id="ARBA00022927"/>
    </source>
</evidence>
<accession>A0A411YWL5</accession>
<dbReference type="InterPro" id="IPR025966">
    <property type="entry name" value="OppC_N"/>
</dbReference>
<evidence type="ECO:0000256" key="1">
    <source>
        <dbReference type="ARBA" id="ARBA00004651"/>
    </source>
</evidence>
<dbReference type="CDD" id="cd06261">
    <property type="entry name" value="TM_PBP2"/>
    <property type="match status" value="1"/>
</dbReference>
<comment type="caution">
    <text evidence="11">The sequence shown here is derived from an EMBL/GenBank/DDBJ whole genome shotgun (WGS) entry which is preliminary data.</text>
</comment>
<dbReference type="EMBL" id="QWEY01000020">
    <property type="protein sequence ID" value="RGP35192.1"/>
    <property type="molecule type" value="Genomic_DNA"/>
</dbReference>
<evidence type="ECO:0000256" key="3">
    <source>
        <dbReference type="ARBA" id="ARBA00022475"/>
    </source>
</evidence>
<keyword evidence="2 9" id="KW-0813">Transport</keyword>
<feature type="transmembrane region" description="Helical" evidence="9">
    <location>
        <begin position="177"/>
        <end position="196"/>
    </location>
</feature>
<feature type="domain" description="ABC transmembrane type-1" evidence="10">
    <location>
        <begin position="99"/>
        <end position="288"/>
    </location>
</feature>
<keyword evidence="7 9" id="KW-1133">Transmembrane helix</keyword>
<gene>
    <name evidence="11" type="ORF">D1012_21340</name>
</gene>
<reference evidence="11 12" key="1">
    <citation type="submission" date="2018-08" db="EMBL/GenBank/DDBJ databases">
        <title>Flavobacterium tibetense sp. nov., isolated from a wetland YonghuCo on Tibetan Plateau.</title>
        <authorList>
            <person name="Phurbu D."/>
            <person name="Lu H."/>
            <person name="Xing P."/>
        </authorList>
    </citation>
    <scope>NUCLEOTIDE SEQUENCE [LARGE SCALE GENOMIC DNA]</scope>
    <source>
        <strain evidence="11 12">DJC</strain>
    </source>
</reference>
<evidence type="ECO:0000313" key="12">
    <source>
        <dbReference type="Proteomes" id="UP000284547"/>
    </source>
</evidence>
<proteinExistence type="inferred from homology"/>
<evidence type="ECO:0000259" key="10">
    <source>
        <dbReference type="PROSITE" id="PS50928"/>
    </source>
</evidence>
<feature type="transmembrane region" description="Helical" evidence="9">
    <location>
        <begin position="148"/>
        <end position="171"/>
    </location>
</feature>
<keyword evidence="4 9" id="KW-0812">Transmembrane</keyword>
<sequence>MTAALAPPQDEAQSELQALKRAARARRVRFLSRAWPLLAILSALVLAALFAPWIAPNDPLRQNLMGRLQAPGSEVRGVLYLLGSDELGRDLLSRVIHGARVSLLVAISSVLLSGVVGTTLGMIAGYLRGWPERIIMRLTDVFLSIPAILLAIIAVAVLGPGLVNVVLVLALTRWPRYARVAYAQTLALSNAPYVRLSRFMGGGTVHILLRHILPNIMGALIVVATLEFGLMVLFEASLSFLGLGVQPPTPSWGAMLAAGRDYVATAWWISVFPGFCLFLLVLAMNLLGDLLRDHFDPRLR</sequence>
<feature type="transmembrane region" description="Helical" evidence="9">
    <location>
        <begin position="217"/>
        <end position="245"/>
    </location>
</feature>
<evidence type="ECO:0000256" key="4">
    <source>
        <dbReference type="ARBA" id="ARBA00022692"/>
    </source>
</evidence>
<dbReference type="Gene3D" id="1.10.3720.10">
    <property type="entry name" value="MetI-like"/>
    <property type="match status" value="1"/>
</dbReference>
<dbReference type="AlphaFoldDB" id="A0A411YWL5"/>
<evidence type="ECO:0000256" key="7">
    <source>
        <dbReference type="ARBA" id="ARBA00022989"/>
    </source>
</evidence>
<dbReference type="SUPFAM" id="SSF161098">
    <property type="entry name" value="MetI-like"/>
    <property type="match status" value="1"/>
</dbReference>
<organism evidence="11 12">
    <name type="scientific">Pseudotabrizicola alkalilacus</name>
    <dbReference type="NCBI Taxonomy" id="2305252"/>
    <lineage>
        <taxon>Bacteria</taxon>
        <taxon>Pseudomonadati</taxon>
        <taxon>Pseudomonadota</taxon>
        <taxon>Alphaproteobacteria</taxon>
        <taxon>Rhodobacterales</taxon>
        <taxon>Paracoccaceae</taxon>
        <taxon>Pseudotabrizicola</taxon>
    </lineage>
</organism>
<dbReference type="Pfam" id="PF12911">
    <property type="entry name" value="OppC_N"/>
    <property type="match status" value="1"/>
</dbReference>
<dbReference type="InterPro" id="IPR035906">
    <property type="entry name" value="MetI-like_sf"/>
</dbReference>
<evidence type="ECO:0000256" key="9">
    <source>
        <dbReference type="RuleBase" id="RU363032"/>
    </source>
</evidence>
<dbReference type="InterPro" id="IPR050366">
    <property type="entry name" value="BP-dependent_transpt_permease"/>
</dbReference>
<feature type="transmembrane region" description="Helical" evidence="9">
    <location>
        <begin position="34"/>
        <end position="55"/>
    </location>
</feature>
<dbReference type="PANTHER" id="PTHR43386:SF1">
    <property type="entry name" value="D,D-DIPEPTIDE TRANSPORT SYSTEM PERMEASE PROTEIN DDPC-RELATED"/>
    <property type="match status" value="1"/>
</dbReference>
<keyword evidence="6" id="KW-0653">Protein transport</keyword>
<keyword evidence="5" id="KW-0571">Peptide transport</keyword>
<name>A0A411YWL5_9RHOB</name>
<dbReference type="GO" id="GO:0015031">
    <property type="term" value="P:protein transport"/>
    <property type="evidence" value="ECO:0007669"/>
    <property type="project" value="UniProtKB-KW"/>
</dbReference>
<dbReference type="Proteomes" id="UP000284547">
    <property type="component" value="Unassembled WGS sequence"/>
</dbReference>
<protein>
    <submittedName>
        <fullName evidence="11">ABC transporter permease</fullName>
    </submittedName>
</protein>
<dbReference type="PANTHER" id="PTHR43386">
    <property type="entry name" value="OLIGOPEPTIDE TRANSPORT SYSTEM PERMEASE PROTEIN APPC"/>
    <property type="match status" value="1"/>
</dbReference>
<feature type="transmembrane region" description="Helical" evidence="9">
    <location>
        <begin position="101"/>
        <end position="127"/>
    </location>
</feature>
<keyword evidence="3" id="KW-1003">Cell membrane</keyword>
<dbReference type="OrthoDB" id="9766870at2"/>
<comment type="similarity">
    <text evidence="9">Belongs to the binding-protein-dependent transport system permease family.</text>
</comment>
<keyword evidence="8 9" id="KW-0472">Membrane</keyword>
<dbReference type="PROSITE" id="PS50928">
    <property type="entry name" value="ABC_TM1"/>
    <property type="match status" value="1"/>
</dbReference>
<dbReference type="Pfam" id="PF00528">
    <property type="entry name" value="BPD_transp_1"/>
    <property type="match status" value="1"/>
</dbReference>
<feature type="transmembrane region" description="Helical" evidence="9">
    <location>
        <begin position="265"/>
        <end position="291"/>
    </location>
</feature>
<dbReference type="GO" id="GO:0015833">
    <property type="term" value="P:peptide transport"/>
    <property type="evidence" value="ECO:0007669"/>
    <property type="project" value="UniProtKB-KW"/>
</dbReference>
<dbReference type="GO" id="GO:0005886">
    <property type="term" value="C:plasma membrane"/>
    <property type="evidence" value="ECO:0007669"/>
    <property type="project" value="UniProtKB-SubCell"/>
</dbReference>
<dbReference type="GO" id="GO:0055085">
    <property type="term" value="P:transmembrane transport"/>
    <property type="evidence" value="ECO:0007669"/>
    <property type="project" value="InterPro"/>
</dbReference>
<dbReference type="RefSeq" id="WP_118156144.1">
    <property type="nucleotide sequence ID" value="NZ_QWEY01000020.1"/>
</dbReference>
<evidence type="ECO:0000256" key="8">
    <source>
        <dbReference type="ARBA" id="ARBA00023136"/>
    </source>
</evidence>
<evidence type="ECO:0000256" key="5">
    <source>
        <dbReference type="ARBA" id="ARBA00022856"/>
    </source>
</evidence>
<comment type="subcellular location">
    <subcellularLocation>
        <location evidence="1 9">Cell membrane</location>
        <topology evidence="1 9">Multi-pass membrane protein</topology>
    </subcellularLocation>
</comment>
<evidence type="ECO:0000256" key="2">
    <source>
        <dbReference type="ARBA" id="ARBA00022448"/>
    </source>
</evidence>
<keyword evidence="12" id="KW-1185">Reference proteome</keyword>
<dbReference type="InterPro" id="IPR000515">
    <property type="entry name" value="MetI-like"/>
</dbReference>
<evidence type="ECO:0000313" key="11">
    <source>
        <dbReference type="EMBL" id="RGP35192.1"/>
    </source>
</evidence>